<reference evidence="2 3" key="1">
    <citation type="submission" date="2015-01" db="EMBL/GenBank/DDBJ databases">
        <title>Rufibacter sp./DG31D/ whole genome sequencing.</title>
        <authorList>
            <person name="Kim M.K."/>
            <person name="Srinivasan S."/>
            <person name="Lee J.-J."/>
        </authorList>
    </citation>
    <scope>NUCLEOTIDE SEQUENCE [LARGE SCALE GENOMIC DNA]</scope>
    <source>
        <strain evidence="2 3">DG31D</strain>
    </source>
</reference>
<evidence type="ECO:0000313" key="2">
    <source>
        <dbReference type="EMBL" id="AKQ47252.1"/>
    </source>
</evidence>
<evidence type="ECO:0000313" key="3">
    <source>
        <dbReference type="Proteomes" id="UP000036458"/>
    </source>
</evidence>
<dbReference type="OrthoDB" id="894060at2"/>
<dbReference type="Proteomes" id="UP000036458">
    <property type="component" value="Chromosome"/>
</dbReference>
<feature type="signal peptide" evidence="1">
    <location>
        <begin position="1"/>
        <end position="18"/>
    </location>
</feature>
<dbReference type="EMBL" id="CP010777">
    <property type="protein sequence ID" value="AKQ47252.1"/>
    <property type="molecule type" value="Genomic_DNA"/>
</dbReference>
<gene>
    <name evidence="2" type="ORF">TH63_18990</name>
</gene>
<dbReference type="RefSeq" id="WP_048922342.1">
    <property type="nucleotide sequence ID" value="NZ_CP010777.1"/>
</dbReference>
<organism evidence="2 3">
    <name type="scientific">Rufibacter radiotolerans</name>
    <dbReference type="NCBI Taxonomy" id="1379910"/>
    <lineage>
        <taxon>Bacteria</taxon>
        <taxon>Pseudomonadati</taxon>
        <taxon>Bacteroidota</taxon>
        <taxon>Cytophagia</taxon>
        <taxon>Cytophagales</taxon>
        <taxon>Hymenobacteraceae</taxon>
        <taxon>Rufibacter</taxon>
    </lineage>
</organism>
<evidence type="ECO:0000256" key="1">
    <source>
        <dbReference type="SAM" id="SignalP"/>
    </source>
</evidence>
<keyword evidence="1" id="KW-0732">Signal</keyword>
<sequence length="168" mass="18767">MKKILALVFLLLSASAGAQSLPGLETKPFRKQTRVVSTGGNPLLILGAQETDYASLVVDPKDITVVKAYQDSAILAAMGPKARYGVLVIELKNKKPLLKLEDVFDYFEVPAAHRHLQVLVNQRPITHSRFLAHLHKIEKVEVIQIDKAHPIRISWDENAQFLNIVTKK</sequence>
<feature type="chain" id="PRO_5005212213" evidence="1">
    <location>
        <begin position="19"/>
        <end position="168"/>
    </location>
</feature>
<name>A0A0H4VTI0_9BACT</name>
<dbReference type="PATRIC" id="fig|1379910.4.peg.4137"/>
<keyword evidence="3" id="KW-1185">Reference proteome</keyword>
<dbReference type="AlphaFoldDB" id="A0A0H4VTI0"/>
<protein>
    <submittedName>
        <fullName evidence="2">Uncharacterized protein</fullName>
    </submittedName>
</protein>
<proteinExistence type="predicted"/>
<accession>A0A0H4VTI0</accession>
<dbReference type="KEGG" id="ruf:TH63_18990"/>